<dbReference type="Proteomes" id="UP000317421">
    <property type="component" value="Unassembled WGS sequence"/>
</dbReference>
<organism evidence="2 3">
    <name type="scientific">Botrimarina colliarenosi</name>
    <dbReference type="NCBI Taxonomy" id="2528001"/>
    <lineage>
        <taxon>Bacteria</taxon>
        <taxon>Pseudomonadati</taxon>
        <taxon>Planctomycetota</taxon>
        <taxon>Planctomycetia</taxon>
        <taxon>Pirellulales</taxon>
        <taxon>Lacipirellulaceae</taxon>
        <taxon>Botrimarina</taxon>
    </lineage>
</organism>
<keyword evidence="3" id="KW-1185">Reference proteome</keyword>
<accession>A0A5C6AMR7</accession>
<evidence type="ECO:0000313" key="2">
    <source>
        <dbReference type="EMBL" id="TWT99463.1"/>
    </source>
</evidence>
<name>A0A5C6AMR7_9BACT</name>
<comment type="caution">
    <text evidence="2">The sequence shown here is derived from an EMBL/GenBank/DDBJ whole genome shotgun (WGS) entry which is preliminary data.</text>
</comment>
<dbReference type="InterPro" id="IPR011050">
    <property type="entry name" value="Pectin_lyase_fold/virulence"/>
</dbReference>
<dbReference type="InterPro" id="IPR036439">
    <property type="entry name" value="Dockerin_dom_sf"/>
</dbReference>
<dbReference type="InterPro" id="IPR018247">
    <property type="entry name" value="EF_Hand_1_Ca_BS"/>
</dbReference>
<dbReference type="EMBL" id="SJPR01000001">
    <property type="protein sequence ID" value="TWT99463.1"/>
    <property type="molecule type" value="Genomic_DNA"/>
</dbReference>
<dbReference type="SUPFAM" id="SSF63446">
    <property type="entry name" value="Type I dockerin domain"/>
    <property type="match status" value="1"/>
</dbReference>
<dbReference type="PROSITE" id="PS00018">
    <property type="entry name" value="EF_HAND_1"/>
    <property type="match status" value="2"/>
</dbReference>
<reference evidence="2 3" key="1">
    <citation type="submission" date="2019-02" db="EMBL/GenBank/DDBJ databases">
        <title>Deep-cultivation of Planctomycetes and their phenomic and genomic characterization uncovers novel biology.</title>
        <authorList>
            <person name="Wiegand S."/>
            <person name="Jogler M."/>
            <person name="Boedeker C."/>
            <person name="Pinto D."/>
            <person name="Vollmers J."/>
            <person name="Rivas-Marin E."/>
            <person name="Kohn T."/>
            <person name="Peeters S.H."/>
            <person name="Heuer A."/>
            <person name="Rast P."/>
            <person name="Oberbeckmann S."/>
            <person name="Bunk B."/>
            <person name="Jeske O."/>
            <person name="Meyerdierks A."/>
            <person name="Storesund J.E."/>
            <person name="Kallscheuer N."/>
            <person name="Luecker S."/>
            <person name="Lage O.M."/>
            <person name="Pohl T."/>
            <person name="Merkel B.J."/>
            <person name="Hornburger P."/>
            <person name="Mueller R.-W."/>
            <person name="Bruemmer F."/>
            <person name="Labrenz M."/>
            <person name="Spormann A.M."/>
            <person name="Op Den Camp H."/>
            <person name="Overmann J."/>
            <person name="Amann R."/>
            <person name="Jetten M.S.M."/>
            <person name="Mascher T."/>
            <person name="Medema M.H."/>
            <person name="Devos D.P."/>
            <person name="Kaster A.-K."/>
            <person name="Ovreas L."/>
            <person name="Rohde M."/>
            <person name="Galperin M.Y."/>
            <person name="Jogler C."/>
        </authorList>
    </citation>
    <scope>NUCLEOTIDE SEQUENCE [LARGE SCALE GENOMIC DNA]</scope>
    <source>
        <strain evidence="2 3">Pla108</strain>
    </source>
</reference>
<protein>
    <recommendedName>
        <fullName evidence="1">Probable pectate lyase C</fullName>
    </recommendedName>
</protein>
<evidence type="ECO:0000313" key="3">
    <source>
        <dbReference type="Proteomes" id="UP000317421"/>
    </source>
</evidence>
<dbReference type="SUPFAM" id="SSF51126">
    <property type="entry name" value="Pectin lyase-like"/>
    <property type="match status" value="1"/>
</dbReference>
<dbReference type="Gene3D" id="2.160.20.10">
    <property type="entry name" value="Single-stranded right-handed beta-helix, Pectin lyase-like"/>
    <property type="match status" value="1"/>
</dbReference>
<dbReference type="InterPro" id="IPR012334">
    <property type="entry name" value="Pectin_lyas_fold"/>
</dbReference>
<gene>
    <name evidence="2" type="ORF">Pla108_04020</name>
</gene>
<sequence>MLAVVSLLPAAWAVESQWVYRGTTGRLVYAPDAQGDRIPDFSDVGYRGGRALLPNVPTMIAIDPIAGDDTASIQAAINQVAALPLGSDGFRGAVMLGPGTYEISGQLKINASGIVLRGAGRDAGGTLLVATGTTQRELIQIAGAGSQSTTGSTRNMIDKVVPVGSRSFRVNSTAGFAVGDTVRVERPSPANWISDLGMDTIPPRSDGGTVVQWAPGSFNLRYDRIITRIEGDRVFVDAPLTNSFELQYGGGTIKKYDWAGRIENVGVENLRGESMFASATDEAHATDFVTIDKAQNVWVRGTASANFSGSAVQSNPGAKWVTVENAINETPKSLITGERRYTFDLSGQLELVTDSVANEGRHDFVNNSSRPAGPHVFHNSIANNALDEAGPHQRWATGTLFDNITIDGDQINARNRGNFGTGHGWAGANMVIWNSTAESFIVQNPPTAQNWLVGSTGALIDDQTFGPQPPGYVDSHNAPVDVDSLYEAQLEDAKDVTSFHWLGGADVWTNADAWGERLTPGVYRIENRDYLIGDIDDFTNDGPTSVDAAPVDPNWRAAIESTSMAPITGFDDVSGNRNVAFTFQHQLDSGERVVHGSLAIALKQSGGAATDDFLRLFDLTTAHKLTFDQLGWQAAVNPSDAHVGVVDLGAYTDQLQSGSINVQVSNDTAVDWALYSTTVAKAIGDATAASVVIDSGEAIVASDIGAVGELIVGGPTGGALTVTAGGRLVVVSDYAQSPEGLLTIHVGANGAGELSIGGDALIDGAVQLVMNEGYVASLGDAFTLLDVAGQLDGSFATTFVPQLGGALTWRLYQTAQSIEAIVVLAGDYNGDGVVDVADYTVWRDALGSTTNLAADGDGSGSVDPADYALWAASYGTTAASAGPARGVPEPLAIQFFATMLLAAVARRPSGCALRVDFRCPSHKVLS</sequence>
<dbReference type="AlphaFoldDB" id="A0A5C6AMR7"/>
<dbReference type="Gene3D" id="1.10.1330.10">
    <property type="entry name" value="Dockerin domain"/>
    <property type="match status" value="1"/>
</dbReference>
<dbReference type="GO" id="GO:0000272">
    <property type="term" value="P:polysaccharide catabolic process"/>
    <property type="evidence" value="ECO:0007669"/>
    <property type="project" value="InterPro"/>
</dbReference>
<evidence type="ECO:0000256" key="1">
    <source>
        <dbReference type="ARBA" id="ARBA00016512"/>
    </source>
</evidence>
<dbReference type="OrthoDB" id="5488826at2"/>
<proteinExistence type="predicted"/>